<evidence type="ECO:0000313" key="2">
    <source>
        <dbReference type="Proteomes" id="UP000326924"/>
    </source>
</evidence>
<dbReference type="InParanoid" id="A0A5J5F5Q0"/>
<name>A0A5J5F5Q0_9PEZI</name>
<protein>
    <submittedName>
        <fullName evidence="1">Uncharacterized protein</fullName>
    </submittedName>
</protein>
<evidence type="ECO:0000313" key="1">
    <source>
        <dbReference type="EMBL" id="KAA8912001.1"/>
    </source>
</evidence>
<keyword evidence="2" id="KW-1185">Reference proteome</keyword>
<organism evidence="1 2">
    <name type="scientific">Sphaerosporella brunnea</name>
    <dbReference type="NCBI Taxonomy" id="1250544"/>
    <lineage>
        <taxon>Eukaryota</taxon>
        <taxon>Fungi</taxon>
        <taxon>Dikarya</taxon>
        <taxon>Ascomycota</taxon>
        <taxon>Pezizomycotina</taxon>
        <taxon>Pezizomycetes</taxon>
        <taxon>Pezizales</taxon>
        <taxon>Pyronemataceae</taxon>
        <taxon>Sphaerosporella</taxon>
    </lineage>
</organism>
<gene>
    <name evidence="1" type="ORF">FN846DRAFT_359105</name>
</gene>
<dbReference type="Proteomes" id="UP000326924">
    <property type="component" value="Unassembled WGS sequence"/>
</dbReference>
<reference evidence="1 2" key="1">
    <citation type="submission" date="2019-09" db="EMBL/GenBank/DDBJ databases">
        <title>Draft genome of the ectomycorrhizal ascomycete Sphaerosporella brunnea.</title>
        <authorList>
            <consortium name="DOE Joint Genome Institute"/>
            <person name="Benucci G.M."/>
            <person name="Marozzi G."/>
            <person name="Antonielli L."/>
            <person name="Sanchez S."/>
            <person name="Marco P."/>
            <person name="Wang X."/>
            <person name="Falini L.B."/>
            <person name="Barry K."/>
            <person name="Haridas S."/>
            <person name="Lipzen A."/>
            <person name="Labutti K."/>
            <person name="Grigoriev I.V."/>
            <person name="Murat C."/>
            <person name="Martin F."/>
            <person name="Albertini E."/>
            <person name="Donnini D."/>
            <person name="Bonito G."/>
        </authorList>
    </citation>
    <scope>NUCLEOTIDE SEQUENCE [LARGE SCALE GENOMIC DNA]</scope>
    <source>
        <strain evidence="1 2">Sb_GMNB300</strain>
    </source>
</reference>
<sequence length="188" mass="20796">MHSGLCFRRGLRVGPETRQVLSPVHTISKNHSERRTDECARSDCQRRTRRVQLRILVAQLAAPCTVMCLATSDIFGQRAGGVKIQHYMLQPSKWALQGSTAVGHGGGMVAGSTPPSPAINALHAVSRWLHNRNRRWWPAAATPSSTRSLEIIGVRLLGAACRACRACTSPSWNQRKKKKKNKTKQALR</sequence>
<accession>A0A5J5F5Q0</accession>
<dbReference type="AlphaFoldDB" id="A0A5J5F5Q0"/>
<comment type="caution">
    <text evidence="1">The sequence shown here is derived from an EMBL/GenBank/DDBJ whole genome shotgun (WGS) entry which is preliminary data.</text>
</comment>
<dbReference type="EMBL" id="VXIS01000029">
    <property type="protein sequence ID" value="KAA8912001.1"/>
    <property type="molecule type" value="Genomic_DNA"/>
</dbReference>
<proteinExistence type="predicted"/>